<evidence type="ECO:0000313" key="2">
    <source>
        <dbReference type="EMBL" id="SDF97295.1"/>
    </source>
</evidence>
<keyword evidence="1" id="KW-0732">Signal</keyword>
<organism evidence="2 3">
    <name type="scientific">Fontibacillus panacisegetis</name>
    <dbReference type="NCBI Taxonomy" id="670482"/>
    <lineage>
        <taxon>Bacteria</taxon>
        <taxon>Bacillati</taxon>
        <taxon>Bacillota</taxon>
        <taxon>Bacilli</taxon>
        <taxon>Bacillales</taxon>
        <taxon>Paenibacillaceae</taxon>
        <taxon>Fontibacillus</taxon>
    </lineage>
</organism>
<protein>
    <submittedName>
        <fullName evidence="2">Uncharacterized protein</fullName>
    </submittedName>
</protein>
<feature type="chain" id="PRO_5011786973" evidence="1">
    <location>
        <begin position="28"/>
        <end position="53"/>
    </location>
</feature>
<name>A0A1G7QFQ8_9BACL</name>
<dbReference type="EMBL" id="FNBG01000022">
    <property type="protein sequence ID" value="SDF97295.1"/>
    <property type="molecule type" value="Genomic_DNA"/>
</dbReference>
<dbReference type="STRING" id="670482.SAMN04488542_12217"/>
<evidence type="ECO:0000256" key="1">
    <source>
        <dbReference type="SAM" id="SignalP"/>
    </source>
</evidence>
<evidence type="ECO:0000313" key="3">
    <source>
        <dbReference type="Proteomes" id="UP000198972"/>
    </source>
</evidence>
<dbReference type="Proteomes" id="UP000198972">
    <property type="component" value="Unassembled WGS sequence"/>
</dbReference>
<proteinExistence type="predicted"/>
<keyword evidence="3" id="KW-1185">Reference proteome</keyword>
<sequence length="53" mass="5522">MRSRARSIIAATLAAGLTLGTANTVLAAGEPQDNSIESELETLHWCPPTSTPT</sequence>
<reference evidence="2 3" key="1">
    <citation type="submission" date="2016-10" db="EMBL/GenBank/DDBJ databases">
        <authorList>
            <person name="de Groot N.N."/>
        </authorList>
    </citation>
    <scope>NUCLEOTIDE SEQUENCE [LARGE SCALE GENOMIC DNA]</scope>
    <source>
        <strain evidence="2 3">DSM 28129</strain>
    </source>
</reference>
<feature type="non-terminal residue" evidence="2">
    <location>
        <position position="53"/>
    </location>
</feature>
<gene>
    <name evidence="2" type="ORF">SAMN04488542_12217</name>
</gene>
<dbReference type="AlphaFoldDB" id="A0A1G7QFQ8"/>
<accession>A0A1G7QFQ8</accession>
<feature type="signal peptide" evidence="1">
    <location>
        <begin position="1"/>
        <end position="27"/>
    </location>
</feature>